<accession>A0A6G0ZQ02</accession>
<evidence type="ECO:0000256" key="1">
    <source>
        <dbReference type="SAM" id="MobiDB-lite"/>
    </source>
</evidence>
<proteinExistence type="predicted"/>
<dbReference type="OrthoDB" id="6595482at2759"/>
<sequence>MDNSFECEEPTFKKTNTPKKKRAARNELTTKEKERVNRKLFRQEWLNHEDFKNWLKKIPNHKLKCKCIACNIILSCSKSELEKHNKGKKHSDNVKSLRGLKNMSSFVNRPSKTSTKELHVVKTAEIKLAAFFAENNVSFQLIDKLTPLLKEIFNDSNTA</sequence>
<dbReference type="AlphaFoldDB" id="A0A6G0ZQ02"/>
<evidence type="ECO:0000313" key="3">
    <source>
        <dbReference type="Proteomes" id="UP000478052"/>
    </source>
</evidence>
<reference evidence="2 3" key="1">
    <citation type="submission" date="2019-08" db="EMBL/GenBank/DDBJ databases">
        <title>Whole genome of Aphis craccivora.</title>
        <authorList>
            <person name="Voronova N.V."/>
            <person name="Shulinski R.S."/>
            <person name="Bandarenka Y.V."/>
            <person name="Zhorov D.G."/>
            <person name="Warner D."/>
        </authorList>
    </citation>
    <scope>NUCLEOTIDE SEQUENCE [LARGE SCALE GENOMIC DNA]</scope>
    <source>
        <strain evidence="2">180601</strain>
        <tissue evidence="2">Whole Body</tissue>
    </source>
</reference>
<keyword evidence="3" id="KW-1185">Reference proteome</keyword>
<feature type="region of interest" description="Disordered" evidence="1">
    <location>
        <begin position="1"/>
        <end position="31"/>
    </location>
</feature>
<evidence type="ECO:0000313" key="2">
    <source>
        <dbReference type="EMBL" id="KAF0773373.1"/>
    </source>
</evidence>
<name>A0A6G0ZQ02_APHCR</name>
<dbReference type="Proteomes" id="UP000478052">
    <property type="component" value="Unassembled WGS sequence"/>
</dbReference>
<comment type="caution">
    <text evidence="2">The sequence shown here is derived from an EMBL/GenBank/DDBJ whole genome shotgun (WGS) entry which is preliminary data.</text>
</comment>
<gene>
    <name evidence="2" type="ORF">FWK35_00006866</name>
</gene>
<dbReference type="EMBL" id="VUJU01000068">
    <property type="protein sequence ID" value="KAF0773373.1"/>
    <property type="molecule type" value="Genomic_DNA"/>
</dbReference>
<protein>
    <submittedName>
        <fullName evidence="2">Protein FAM200B-like</fullName>
    </submittedName>
</protein>
<organism evidence="2 3">
    <name type="scientific">Aphis craccivora</name>
    <name type="common">Cowpea aphid</name>
    <dbReference type="NCBI Taxonomy" id="307492"/>
    <lineage>
        <taxon>Eukaryota</taxon>
        <taxon>Metazoa</taxon>
        <taxon>Ecdysozoa</taxon>
        <taxon>Arthropoda</taxon>
        <taxon>Hexapoda</taxon>
        <taxon>Insecta</taxon>
        <taxon>Pterygota</taxon>
        <taxon>Neoptera</taxon>
        <taxon>Paraneoptera</taxon>
        <taxon>Hemiptera</taxon>
        <taxon>Sternorrhyncha</taxon>
        <taxon>Aphidomorpha</taxon>
        <taxon>Aphidoidea</taxon>
        <taxon>Aphididae</taxon>
        <taxon>Aphidini</taxon>
        <taxon>Aphis</taxon>
        <taxon>Aphis</taxon>
    </lineage>
</organism>